<evidence type="ECO:0000313" key="2">
    <source>
        <dbReference type="Proteomes" id="UP000319004"/>
    </source>
</evidence>
<protein>
    <submittedName>
        <fullName evidence="1">Dephospho-CoA kinase/protein folding accessory domain-containing protein</fullName>
    </submittedName>
</protein>
<gene>
    <name evidence="1" type="ORF">Enr13x_70980</name>
</gene>
<dbReference type="KEGG" id="snep:Enr13x_70980"/>
<dbReference type="InterPro" id="IPR043519">
    <property type="entry name" value="NT_sf"/>
</dbReference>
<dbReference type="GO" id="GO:0016301">
    <property type="term" value="F:kinase activity"/>
    <property type="evidence" value="ECO:0007669"/>
    <property type="project" value="UniProtKB-KW"/>
</dbReference>
<dbReference type="InterPro" id="IPR007344">
    <property type="entry name" value="GrpB/CoaE"/>
</dbReference>
<evidence type="ECO:0000313" key="1">
    <source>
        <dbReference type="EMBL" id="QDV47189.1"/>
    </source>
</evidence>
<dbReference type="Proteomes" id="UP000319004">
    <property type="component" value="Chromosome"/>
</dbReference>
<dbReference type="Gene3D" id="3.30.460.10">
    <property type="entry name" value="Beta Polymerase, domain 2"/>
    <property type="match status" value="1"/>
</dbReference>
<keyword evidence="2" id="KW-1185">Reference proteome</keyword>
<keyword evidence="1" id="KW-0808">Transferase</keyword>
<sequence>MTDTVRLMHYDPRWRQEFEQTRSGILHSCLGWVIDVQHIGSTAIGGMIARPVLDVVAAVRDDDDSQQAIAESSDMIEGLNFRRVTTPMWAAEAIVLCKPRSGDPTHRVFLTYLDSPFYRSSIAVRDALRSDRELSLRFEETKVTRWRQGAGEPQKYADDKSVFFAHLIEHHGG</sequence>
<proteinExistence type="predicted"/>
<dbReference type="EMBL" id="CP037423">
    <property type="protein sequence ID" value="QDV47189.1"/>
    <property type="molecule type" value="Genomic_DNA"/>
</dbReference>
<reference evidence="1 2" key="1">
    <citation type="submission" date="2019-03" db="EMBL/GenBank/DDBJ databases">
        <title>Deep-cultivation of Planctomycetes and their phenomic and genomic characterization uncovers novel biology.</title>
        <authorList>
            <person name="Wiegand S."/>
            <person name="Jogler M."/>
            <person name="Boedeker C."/>
            <person name="Pinto D."/>
            <person name="Vollmers J."/>
            <person name="Rivas-Marin E."/>
            <person name="Kohn T."/>
            <person name="Peeters S.H."/>
            <person name="Heuer A."/>
            <person name="Rast P."/>
            <person name="Oberbeckmann S."/>
            <person name="Bunk B."/>
            <person name="Jeske O."/>
            <person name="Meyerdierks A."/>
            <person name="Storesund J.E."/>
            <person name="Kallscheuer N."/>
            <person name="Luecker S."/>
            <person name="Lage O.M."/>
            <person name="Pohl T."/>
            <person name="Merkel B.J."/>
            <person name="Hornburger P."/>
            <person name="Mueller R.-W."/>
            <person name="Bruemmer F."/>
            <person name="Labrenz M."/>
            <person name="Spormann A.M."/>
            <person name="Op den Camp H."/>
            <person name="Overmann J."/>
            <person name="Amann R."/>
            <person name="Jetten M.S.M."/>
            <person name="Mascher T."/>
            <person name="Medema M.H."/>
            <person name="Devos D.P."/>
            <person name="Kaster A.-K."/>
            <person name="Ovreas L."/>
            <person name="Rohde M."/>
            <person name="Galperin M.Y."/>
            <person name="Jogler C."/>
        </authorList>
    </citation>
    <scope>NUCLEOTIDE SEQUENCE [LARGE SCALE GENOMIC DNA]</scope>
    <source>
        <strain evidence="1 2">Enr13</strain>
    </source>
</reference>
<dbReference type="SUPFAM" id="SSF81301">
    <property type="entry name" value="Nucleotidyltransferase"/>
    <property type="match status" value="1"/>
</dbReference>
<organism evidence="1 2">
    <name type="scientific">Stieleria neptunia</name>
    <dbReference type="NCBI Taxonomy" id="2527979"/>
    <lineage>
        <taxon>Bacteria</taxon>
        <taxon>Pseudomonadati</taxon>
        <taxon>Planctomycetota</taxon>
        <taxon>Planctomycetia</taxon>
        <taxon>Pirellulales</taxon>
        <taxon>Pirellulaceae</taxon>
        <taxon>Stieleria</taxon>
    </lineage>
</organism>
<dbReference type="PANTHER" id="PTHR34822:SF1">
    <property type="entry name" value="GRPB FAMILY PROTEIN"/>
    <property type="match status" value="1"/>
</dbReference>
<dbReference type="PANTHER" id="PTHR34822">
    <property type="entry name" value="GRPB DOMAIN PROTEIN (AFU_ORTHOLOGUE AFUA_1G01530)"/>
    <property type="match status" value="1"/>
</dbReference>
<dbReference type="OrthoDB" id="9799092at2"/>
<dbReference type="Pfam" id="PF04229">
    <property type="entry name" value="GrpB"/>
    <property type="match status" value="1"/>
</dbReference>
<dbReference type="AlphaFoldDB" id="A0A518I256"/>
<accession>A0A518I256</accession>
<name>A0A518I256_9BACT</name>
<keyword evidence="1" id="KW-0418">Kinase</keyword>
<dbReference type="RefSeq" id="WP_145391294.1">
    <property type="nucleotide sequence ID" value="NZ_CP037423.1"/>
</dbReference>